<keyword evidence="1" id="KW-0472">Membrane</keyword>
<evidence type="ECO:0000256" key="1">
    <source>
        <dbReference type="SAM" id="Phobius"/>
    </source>
</evidence>
<reference evidence="3" key="1">
    <citation type="journal article" date="2018" name="Nat. Microbiol.">
        <title>Leveraging single-cell genomics to expand the fungal tree of life.</title>
        <authorList>
            <person name="Ahrendt S.R."/>
            <person name="Quandt C.A."/>
            <person name="Ciobanu D."/>
            <person name="Clum A."/>
            <person name="Salamov A."/>
            <person name="Andreopoulos B."/>
            <person name="Cheng J.F."/>
            <person name="Woyke T."/>
            <person name="Pelin A."/>
            <person name="Henrissat B."/>
            <person name="Reynolds N.K."/>
            <person name="Benny G.L."/>
            <person name="Smith M.E."/>
            <person name="James T.Y."/>
            <person name="Grigoriev I.V."/>
        </authorList>
    </citation>
    <scope>NUCLEOTIDE SEQUENCE [LARGE SCALE GENOMIC DNA]</scope>
    <source>
        <strain evidence="3">Benny S71-1</strain>
    </source>
</reference>
<protein>
    <submittedName>
        <fullName evidence="2">Uncharacterized protein</fullName>
    </submittedName>
</protein>
<keyword evidence="1" id="KW-1133">Transmembrane helix</keyword>
<organism evidence="2 3">
    <name type="scientific">Syncephalis pseudoplumigaleata</name>
    <dbReference type="NCBI Taxonomy" id="1712513"/>
    <lineage>
        <taxon>Eukaryota</taxon>
        <taxon>Fungi</taxon>
        <taxon>Fungi incertae sedis</taxon>
        <taxon>Zoopagomycota</taxon>
        <taxon>Zoopagomycotina</taxon>
        <taxon>Zoopagomycetes</taxon>
        <taxon>Zoopagales</taxon>
        <taxon>Piptocephalidaceae</taxon>
        <taxon>Syncephalis</taxon>
    </lineage>
</organism>
<feature type="transmembrane region" description="Helical" evidence="1">
    <location>
        <begin position="71"/>
        <end position="92"/>
    </location>
</feature>
<dbReference type="Proteomes" id="UP000278143">
    <property type="component" value="Unassembled WGS sequence"/>
</dbReference>
<keyword evidence="3" id="KW-1185">Reference proteome</keyword>
<evidence type="ECO:0000313" key="2">
    <source>
        <dbReference type="EMBL" id="RKP26210.1"/>
    </source>
</evidence>
<keyword evidence="1" id="KW-0812">Transmembrane</keyword>
<dbReference type="EMBL" id="KZ989483">
    <property type="protein sequence ID" value="RKP26210.1"/>
    <property type="molecule type" value="Genomic_DNA"/>
</dbReference>
<sequence length="133" mass="14760">MSDASAPTQPSRGHISVIHEGFSEPFALAYTVPEDIAADIEERDRRHAPKSIGQRIRQFLIRKATRHATTLTYLLLACSLYLCGWLYIGALWDPAARIATLLVALVNRDQGIGDRTAITTDMRTAFMASWLSS</sequence>
<accession>A0A4P9Z3U7</accession>
<evidence type="ECO:0000313" key="3">
    <source>
        <dbReference type="Proteomes" id="UP000278143"/>
    </source>
</evidence>
<gene>
    <name evidence="2" type="ORF">SYNPS1DRAFT_21976</name>
</gene>
<dbReference type="AlphaFoldDB" id="A0A4P9Z3U7"/>
<name>A0A4P9Z3U7_9FUNG</name>
<proteinExistence type="predicted"/>